<dbReference type="AlphaFoldDB" id="A0AA35Y009"/>
<protein>
    <recommendedName>
        <fullName evidence="4">Secreted protein</fullName>
    </recommendedName>
</protein>
<keyword evidence="1" id="KW-0732">Signal</keyword>
<evidence type="ECO:0000313" key="3">
    <source>
        <dbReference type="Proteomes" id="UP001177003"/>
    </source>
</evidence>
<accession>A0AA35Y009</accession>
<sequence length="124" mass="13906">MLVLNLLMVVIVATRMTGSLMMEVTMEMLRIRTIMIVVGVIKEIEVEIEITITIETTKISTMVVIMTIMMGSRIKVLGINTEGIKMVDSIMQMEGTTMKVTNSLIFTFRNLIDNPCISFSVGRI</sequence>
<keyword evidence="3" id="KW-1185">Reference proteome</keyword>
<organism evidence="2 3">
    <name type="scientific">Lactuca saligna</name>
    <name type="common">Willowleaf lettuce</name>
    <dbReference type="NCBI Taxonomy" id="75948"/>
    <lineage>
        <taxon>Eukaryota</taxon>
        <taxon>Viridiplantae</taxon>
        <taxon>Streptophyta</taxon>
        <taxon>Embryophyta</taxon>
        <taxon>Tracheophyta</taxon>
        <taxon>Spermatophyta</taxon>
        <taxon>Magnoliopsida</taxon>
        <taxon>eudicotyledons</taxon>
        <taxon>Gunneridae</taxon>
        <taxon>Pentapetalae</taxon>
        <taxon>asterids</taxon>
        <taxon>campanulids</taxon>
        <taxon>Asterales</taxon>
        <taxon>Asteraceae</taxon>
        <taxon>Cichorioideae</taxon>
        <taxon>Cichorieae</taxon>
        <taxon>Lactucinae</taxon>
        <taxon>Lactuca</taxon>
    </lineage>
</organism>
<evidence type="ECO:0000256" key="1">
    <source>
        <dbReference type="SAM" id="SignalP"/>
    </source>
</evidence>
<gene>
    <name evidence="2" type="ORF">LSALG_LOCUS2440</name>
</gene>
<feature type="signal peptide" evidence="1">
    <location>
        <begin position="1"/>
        <end position="18"/>
    </location>
</feature>
<proteinExistence type="predicted"/>
<dbReference type="Proteomes" id="UP001177003">
    <property type="component" value="Chromosome 0"/>
</dbReference>
<name>A0AA35Y009_LACSI</name>
<dbReference type="EMBL" id="OX465086">
    <property type="protein sequence ID" value="CAI9261659.1"/>
    <property type="molecule type" value="Genomic_DNA"/>
</dbReference>
<feature type="chain" id="PRO_5041245155" description="Secreted protein" evidence="1">
    <location>
        <begin position="19"/>
        <end position="124"/>
    </location>
</feature>
<evidence type="ECO:0008006" key="4">
    <source>
        <dbReference type="Google" id="ProtNLM"/>
    </source>
</evidence>
<evidence type="ECO:0000313" key="2">
    <source>
        <dbReference type="EMBL" id="CAI9261659.1"/>
    </source>
</evidence>
<reference evidence="2" key="1">
    <citation type="submission" date="2023-04" db="EMBL/GenBank/DDBJ databases">
        <authorList>
            <person name="Vijverberg K."/>
            <person name="Xiong W."/>
            <person name="Schranz E."/>
        </authorList>
    </citation>
    <scope>NUCLEOTIDE SEQUENCE</scope>
</reference>